<keyword evidence="2 5" id="KW-0479">Metal-binding</keyword>
<comment type="similarity">
    <text evidence="1 6">Belongs to the carotenoid oxygenase family.</text>
</comment>
<evidence type="ECO:0000313" key="8">
    <source>
        <dbReference type="Proteomes" id="UP000523007"/>
    </source>
</evidence>
<name>A0A7W7W337_9ACTN</name>
<evidence type="ECO:0000256" key="6">
    <source>
        <dbReference type="RuleBase" id="RU364048"/>
    </source>
</evidence>
<proteinExistence type="inferred from homology"/>
<dbReference type="PANTHER" id="PTHR10543">
    <property type="entry name" value="BETA-CAROTENE DIOXYGENASE"/>
    <property type="match status" value="1"/>
</dbReference>
<evidence type="ECO:0000256" key="5">
    <source>
        <dbReference type="PIRSR" id="PIRSR604294-1"/>
    </source>
</evidence>
<evidence type="ECO:0000256" key="1">
    <source>
        <dbReference type="ARBA" id="ARBA00006787"/>
    </source>
</evidence>
<feature type="binding site" evidence="5">
    <location>
        <position position="282"/>
    </location>
    <ligand>
        <name>Fe cation</name>
        <dbReference type="ChEBI" id="CHEBI:24875"/>
        <note>catalytic</note>
    </ligand>
</feature>
<dbReference type="GO" id="GO:0010436">
    <property type="term" value="F:carotenoid dioxygenase activity"/>
    <property type="evidence" value="ECO:0007669"/>
    <property type="project" value="TreeGrafter"/>
</dbReference>
<feature type="binding site" evidence="5">
    <location>
        <position position="218"/>
    </location>
    <ligand>
        <name>Fe cation</name>
        <dbReference type="ChEBI" id="CHEBI:24875"/>
        <note>catalytic</note>
    </ligand>
</feature>
<comment type="caution">
    <text evidence="7">The sequence shown here is derived from an EMBL/GenBank/DDBJ whole genome shotgun (WGS) entry which is preliminary data.</text>
</comment>
<dbReference type="AlphaFoldDB" id="A0A7W7W337"/>
<dbReference type="InterPro" id="IPR004294">
    <property type="entry name" value="Carotenoid_Oase"/>
</dbReference>
<organism evidence="7 8">
    <name type="scientific">Lipingzhangella halophila</name>
    <dbReference type="NCBI Taxonomy" id="1783352"/>
    <lineage>
        <taxon>Bacteria</taxon>
        <taxon>Bacillati</taxon>
        <taxon>Actinomycetota</taxon>
        <taxon>Actinomycetes</taxon>
        <taxon>Streptosporangiales</taxon>
        <taxon>Nocardiopsidaceae</taxon>
        <taxon>Lipingzhangella</taxon>
    </lineage>
</organism>
<keyword evidence="3 6" id="KW-0560">Oxidoreductase</keyword>
<dbReference type="Pfam" id="PF03055">
    <property type="entry name" value="RPE65"/>
    <property type="match status" value="1"/>
</dbReference>
<evidence type="ECO:0000256" key="4">
    <source>
        <dbReference type="ARBA" id="ARBA00023004"/>
    </source>
</evidence>
<gene>
    <name evidence="7" type="ORF">F4561_002155</name>
</gene>
<accession>A0A7W7W337</accession>
<dbReference type="EMBL" id="JACHJT010000001">
    <property type="protein sequence ID" value="MBB4931335.1"/>
    <property type="molecule type" value="Genomic_DNA"/>
</dbReference>
<keyword evidence="6 7" id="KW-0223">Dioxygenase</keyword>
<sequence length="482" mass="54375">MTRFPGNDFTDFEAPMRVEADIAGLEVIQGEVPEHLSGIYYRVVCDRQWPSPVEDDFFFNEDGMAMYFRFHKGRVDFRSRYVRTPRYQSENEAGRALFGAYRNPLTDDPSVQGMRRGLANTNVFFHGGKLYASKEDSPPLLLDPMTLETVGEDTFEGALTSETCTAHPKTDARTGEMVFFGYAAKGETTPDIAYYEADPSGKVVHEAWITPPYSSMVHDFAVTQNFVIFPIIPLRSEHEWLERGEPHFKWDPDKDVYLGVLPRKGTAKQLRWFRAPNRFASHIMGAHDDGRNIHIDTPVSTGNFFTFFPDVTGAPWDPDAARGYLSRWSVDMGGESDTFTERKLMPYPGEFPRMDDRYETLPYGWGVLALNDVPGQERVGGGFQWISTVDLTGKRAPQVYYAGHHCSVGEPLFVPGDDRAGQGQGYVFVVVGRHEQMRSDLVILDAQHLDAPPVATVALPIRLRRGLHGNWVSDSELRTRVA</sequence>
<reference evidence="7 8" key="1">
    <citation type="submission" date="2020-08" db="EMBL/GenBank/DDBJ databases">
        <title>Sequencing the genomes of 1000 actinobacteria strains.</title>
        <authorList>
            <person name="Klenk H.-P."/>
        </authorList>
    </citation>
    <scope>NUCLEOTIDE SEQUENCE [LARGE SCALE GENOMIC DNA]</scope>
    <source>
        <strain evidence="7 8">DSM 102030</strain>
    </source>
</reference>
<keyword evidence="4 5" id="KW-0408">Iron</keyword>
<feature type="binding site" evidence="5">
    <location>
        <position position="167"/>
    </location>
    <ligand>
        <name>Fe cation</name>
        <dbReference type="ChEBI" id="CHEBI:24875"/>
        <note>catalytic</note>
    </ligand>
</feature>
<dbReference type="RefSeq" id="WP_184577374.1">
    <property type="nucleotide sequence ID" value="NZ_JACHJT010000001.1"/>
</dbReference>
<evidence type="ECO:0000313" key="7">
    <source>
        <dbReference type="EMBL" id="MBB4931335.1"/>
    </source>
</evidence>
<evidence type="ECO:0000256" key="3">
    <source>
        <dbReference type="ARBA" id="ARBA00023002"/>
    </source>
</evidence>
<keyword evidence="8" id="KW-1185">Reference proteome</keyword>
<protein>
    <recommendedName>
        <fullName evidence="6">Dioxygenase</fullName>
        <ecNumber evidence="6">1.13.11.-</ecNumber>
    </recommendedName>
</protein>
<dbReference type="PANTHER" id="PTHR10543:SF89">
    <property type="entry name" value="CAROTENOID 9,10(9',10')-CLEAVAGE DIOXYGENASE 1"/>
    <property type="match status" value="1"/>
</dbReference>
<evidence type="ECO:0000256" key="2">
    <source>
        <dbReference type="ARBA" id="ARBA00022723"/>
    </source>
</evidence>
<dbReference type="GO" id="GO:0046872">
    <property type="term" value="F:metal ion binding"/>
    <property type="evidence" value="ECO:0007669"/>
    <property type="project" value="UniProtKB-KW"/>
</dbReference>
<dbReference type="EC" id="1.13.11.-" evidence="6"/>
<feature type="binding site" evidence="5">
    <location>
        <position position="468"/>
    </location>
    <ligand>
        <name>Fe cation</name>
        <dbReference type="ChEBI" id="CHEBI:24875"/>
        <note>catalytic</note>
    </ligand>
</feature>
<dbReference type="GO" id="GO:0016121">
    <property type="term" value="P:carotene catabolic process"/>
    <property type="evidence" value="ECO:0007669"/>
    <property type="project" value="TreeGrafter"/>
</dbReference>
<comment type="cofactor">
    <cofactor evidence="5 6">
        <name>Fe(2+)</name>
        <dbReference type="ChEBI" id="CHEBI:29033"/>
    </cofactor>
    <text evidence="5 6">Binds 1 Fe(2+) ion per subunit.</text>
</comment>
<dbReference type="Proteomes" id="UP000523007">
    <property type="component" value="Unassembled WGS sequence"/>
</dbReference>